<organism evidence="3 4">
    <name type="scientific">Cafeteria roenbergensis</name>
    <name type="common">Marine flagellate</name>
    <dbReference type="NCBI Taxonomy" id="33653"/>
    <lineage>
        <taxon>Eukaryota</taxon>
        <taxon>Sar</taxon>
        <taxon>Stramenopiles</taxon>
        <taxon>Bigyra</taxon>
        <taxon>Opalozoa</taxon>
        <taxon>Bicosoecida</taxon>
        <taxon>Cafeteriaceae</taxon>
        <taxon>Cafeteria</taxon>
    </lineage>
</organism>
<dbReference type="SUPFAM" id="SSF48452">
    <property type="entry name" value="TPR-like"/>
    <property type="match status" value="1"/>
</dbReference>
<dbReference type="InterPro" id="IPR011990">
    <property type="entry name" value="TPR-like_helical_dom_sf"/>
</dbReference>
<dbReference type="InterPro" id="IPR011989">
    <property type="entry name" value="ARM-like"/>
</dbReference>
<dbReference type="AlphaFoldDB" id="A0A5A8D3H2"/>
<name>A0A5A8D3H2_CAFRO</name>
<accession>A0A5A8D3H2</accession>
<dbReference type="SMART" id="SM00028">
    <property type="entry name" value="TPR"/>
    <property type="match status" value="3"/>
</dbReference>
<keyword evidence="1" id="KW-0802">TPR repeat</keyword>
<evidence type="ECO:0000313" key="4">
    <source>
        <dbReference type="Proteomes" id="UP000325113"/>
    </source>
</evidence>
<reference evidence="3 4" key="1">
    <citation type="submission" date="2019-07" db="EMBL/GenBank/DDBJ databases">
        <title>Genomes of Cafeteria roenbergensis.</title>
        <authorList>
            <person name="Fischer M.G."/>
            <person name="Hackl T."/>
            <person name="Roman M."/>
        </authorList>
    </citation>
    <scope>NUCLEOTIDE SEQUENCE [LARGE SCALE GENOMIC DNA]</scope>
    <source>
        <strain evidence="3 4">Cflag</strain>
    </source>
</reference>
<gene>
    <name evidence="3" type="ORF">FNF31_05221</name>
</gene>
<evidence type="ECO:0000256" key="2">
    <source>
        <dbReference type="SAM" id="MobiDB-lite"/>
    </source>
</evidence>
<protein>
    <submittedName>
        <fullName evidence="3">Uncharacterized protein</fullName>
    </submittedName>
</protein>
<dbReference type="InterPro" id="IPR051966">
    <property type="entry name" value="RPAP3"/>
</dbReference>
<feature type="compositionally biased region" description="Low complexity" evidence="2">
    <location>
        <begin position="55"/>
        <end position="69"/>
    </location>
</feature>
<dbReference type="PANTHER" id="PTHR46423:SF1">
    <property type="entry name" value="RNA POLYMERASE II-ASSOCIATED PROTEIN 3"/>
    <property type="match status" value="1"/>
</dbReference>
<dbReference type="InterPro" id="IPR019734">
    <property type="entry name" value="TPR_rpt"/>
</dbReference>
<dbReference type="Proteomes" id="UP000325113">
    <property type="component" value="Unassembled WGS sequence"/>
</dbReference>
<dbReference type="Gene3D" id="1.25.40.10">
    <property type="entry name" value="Tetratricopeptide repeat domain"/>
    <property type="match status" value="1"/>
</dbReference>
<comment type="caution">
    <text evidence="3">The sequence shown here is derived from an EMBL/GenBank/DDBJ whole genome shotgun (WGS) entry which is preliminary data.</text>
</comment>
<dbReference type="PANTHER" id="PTHR46423">
    <property type="entry name" value="RNA POLYMERASE II-ASSOCIATED PROTEIN 3"/>
    <property type="match status" value="1"/>
</dbReference>
<sequence>MASRGPSGDEIDDFLTRVNSATDKIQALVSGKMDAEDLEGLDEDGIRIKSDRTSLARPASGAAATGAGRPKVEMLDDDEPAEETPEEKKARLGRQADVLWDDAQHRKAQEHSRWWRFAHLQFDKDEEAEAAASAAAEAMAGATGVPSAKPGMVVKTADGRTLRTGADGKARGADIDYSRWDKWVEAPDDPATKEELEALEKEKEAARDRAFEEANPAFVKGFLGDMEKRKASRAEKLRRAGEHKTKGNGFFKAGEARRAAGHYHAAVELDPFAEALHTNLAAAYLRMGDWAAAEEHGSRAIIVAGEAGSAKGLFRRGIARRGLGDWAGAAADLAAAAAMKGATADVKTEAALAEAALAEVTAERDSAVVAAAAAALKASGLPDRAGKPVTSAPALPSGEAVHPAIAAALAACDSSAVSTSPSSGSSAASGDAAGAPAGSAPAKQAIAALKGLSDLLADETADEASRLSSCRLVRATGLLSAVSAGLVSATSLAIATAAHTTEPDISPAVLTAALAACDIVTAAASPALALASKAAAAASKALTAGRVPEAAAAAAGMPPADRPADAGLALGIVPALCRLVAALFARSLLDKEALAGPVGERATAALAALSAHEVARPAFAVRVGRGGASSSSPAAAAAASAAVSAATADRPAPAAPPSISSSPALRPLLDLLRLPLDPSPAWDVVRGNALAALSNAALGTATTARAVVDSGAVRSLLDFLDGRAVLPEAAAAAQSGAASAGAAVDRLLAIAGGAAPGQAIDLGVPGPGLRGRAAALLSRLAADETGARLLAEPANVARMTILLARCAADGSTGEAGADVDSARTQDALLRCLAGAVSVPAARAEFVRAGGIRAMGAVLTRRGGEAATRARANGLGNLARAAIQLAGAPGAAGAAMCAEMCRQDVLDGLLGVVKQVGAHPARKNAAVALARLAKGHPSCSERLRELDGVKVLLSLGSELR</sequence>
<dbReference type="EMBL" id="VLTM01000062">
    <property type="protein sequence ID" value="KAA0158810.1"/>
    <property type="molecule type" value="Genomic_DNA"/>
</dbReference>
<proteinExistence type="predicted"/>
<dbReference type="InterPro" id="IPR016024">
    <property type="entry name" value="ARM-type_fold"/>
</dbReference>
<feature type="region of interest" description="Disordered" evidence="2">
    <location>
        <begin position="49"/>
        <end position="95"/>
    </location>
</feature>
<evidence type="ECO:0000256" key="1">
    <source>
        <dbReference type="ARBA" id="ARBA00022803"/>
    </source>
</evidence>
<feature type="compositionally biased region" description="Acidic residues" evidence="2">
    <location>
        <begin position="75"/>
        <end position="85"/>
    </location>
</feature>
<dbReference type="SUPFAM" id="SSF48371">
    <property type="entry name" value="ARM repeat"/>
    <property type="match status" value="1"/>
</dbReference>
<dbReference type="Gene3D" id="1.25.10.10">
    <property type="entry name" value="Leucine-rich Repeat Variant"/>
    <property type="match status" value="2"/>
</dbReference>
<evidence type="ECO:0000313" key="3">
    <source>
        <dbReference type="EMBL" id="KAA0158810.1"/>
    </source>
</evidence>
<dbReference type="GO" id="GO:0101031">
    <property type="term" value="C:protein folding chaperone complex"/>
    <property type="evidence" value="ECO:0007669"/>
    <property type="project" value="TreeGrafter"/>
</dbReference>